<protein>
    <submittedName>
        <fullName evidence="1">Uncharacterized protein</fullName>
    </submittedName>
</protein>
<dbReference type="HOGENOM" id="CLU_2839429_0_0_2"/>
<dbReference type="Proteomes" id="UP000033123">
    <property type="component" value="Chromosome"/>
</dbReference>
<name>A0A0E3PR51_9EURY</name>
<sequence>MYSSVLLFFPHFLICSKYWHMLIFPELALLPSGNGIPILVYGWSANVAELSWMLAFEKLVHIKFP</sequence>
<accession>A0A0E3PR51</accession>
<dbReference type="PATRIC" id="fig|1434118.4.peg.4193"/>
<proteinExistence type="predicted"/>
<reference evidence="1 2" key="1">
    <citation type="submission" date="2014-07" db="EMBL/GenBank/DDBJ databases">
        <title>Methanogenic archaea and the global carbon cycle.</title>
        <authorList>
            <person name="Henriksen J.R."/>
            <person name="Luke J."/>
            <person name="Reinhart S."/>
            <person name="Benedict M.N."/>
            <person name="Youngblut N.D."/>
            <person name="Metcalf M.E."/>
            <person name="Whitaker R.J."/>
            <person name="Metcalf W.W."/>
        </authorList>
    </citation>
    <scope>NUCLEOTIDE SEQUENCE [LARGE SCALE GENOMIC DNA]</scope>
    <source>
        <strain evidence="1 2">C2J</strain>
    </source>
</reference>
<dbReference type="EMBL" id="CP009508">
    <property type="protein sequence ID" value="AKB37830.1"/>
    <property type="molecule type" value="Genomic_DNA"/>
</dbReference>
<dbReference type="AlphaFoldDB" id="A0A0E3PR51"/>
<organism evidence="1 2">
    <name type="scientific">Methanosarcina siciliae C2J</name>
    <dbReference type="NCBI Taxonomy" id="1434118"/>
    <lineage>
        <taxon>Archaea</taxon>
        <taxon>Methanobacteriati</taxon>
        <taxon>Methanobacteriota</taxon>
        <taxon>Stenosarchaea group</taxon>
        <taxon>Methanomicrobia</taxon>
        <taxon>Methanosarcinales</taxon>
        <taxon>Methanosarcinaceae</taxon>
        <taxon>Methanosarcina</taxon>
    </lineage>
</organism>
<dbReference type="KEGG" id="msj:MSSAC_3240"/>
<evidence type="ECO:0000313" key="1">
    <source>
        <dbReference type="EMBL" id="AKB37830.1"/>
    </source>
</evidence>
<evidence type="ECO:0000313" key="2">
    <source>
        <dbReference type="Proteomes" id="UP000033123"/>
    </source>
</evidence>
<gene>
    <name evidence="1" type="ORF">MSSAC_3240</name>
</gene>